<dbReference type="EMBL" id="CAKOFQ010007614">
    <property type="protein sequence ID" value="CAH2004963.1"/>
    <property type="molecule type" value="Genomic_DNA"/>
</dbReference>
<evidence type="ECO:0000313" key="3">
    <source>
        <dbReference type="Proteomes" id="UP001152888"/>
    </source>
</evidence>
<dbReference type="Proteomes" id="UP001152888">
    <property type="component" value="Unassembled WGS sequence"/>
</dbReference>
<accession>A0A9P0KVD8</accession>
<dbReference type="SUPFAM" id="SSF57903">
    <property type="entry name" value="FYVE/PHD zinc finger"/>
    <property type="match status" value="1"/>
</dbReference>
<reference evidence="1" key="1">
    <citation type="submission" date="2022-03" db="EMBL/GenBank/DDBJ databases">
        <authorList>
            <person name="Sayadi A."/>
        </authorList>
    </citation>
    <scope>NUCLEOTIDE SEQUENCE</scope>
</reference>
<dbReference type="InterPro" id="IPR011011">
    <property type="entry name" value="Znf_FYVE_PHD"/>
</dbReference>
<dbReference type="EMBL" id="CAKOFQ010006922">
    <property type="protein sequence ID" value="CAH1982522.1"/>
    <property type="molecule type" value="Genomic_DNA"/>
</dbReference>
<keyword evidence="3" id="KW-1185">Reference proteome</keyword>
<proteinExistence type="predicted"/>
<dbReference type="InterPro" id="IPR013083">
    <property type="entry name" value="Znf_RING/FYVE/PHD"/>
</dbReference>
<comment type="caution">
    <text evidence="1">The sequence shown here is derived from an EMBL/GenBank/DDBJ whole genome shotgun (WGS) entry which is preliminary data.</text>
</comment>
<dbReference type="OrthoDB" id="6780991at2759"/>
<sequence length="83" mass="9185">MIKESSSSSDEDLHVLCDDEEELDDDFSEGRGGETGVEELCVICGDFGKDNELWYRCVSCGSWSHALCSGYDSAVNYFCGFCM</sequence>
<evidence type="ECO:0000313" key="1">
    <source>
        <dbReference type="EMBL" id="CAH1982522.1"/>
    </source>
</evidence>
<organism evidence="1 3">
    <name type="scientific">Acanthoscelides obtectus</name>
    <name type="common">Bean weevil</name>
    <name type="synonym">Bruchus obtectus</name>
    <dbReference type="NCBI Taxonomy" id="200917"/>
    <lineage>
        <taxon>Eukaryota</taxon>
        <taxon>Metazoa</taxon>
        <taxon>Ecdysozoa</taxon>
        <taxon>Arthropoda</taxon>
        <taxon>Hexapoda</taxon>
        <taxon>Insecta</taxon>
        <taxon>Pterygota</taxon>
        <taxon>Neoptera</taxon>
        <taxon>Endopterygota</taxon>
        <taxon>Coleoptera</taxon>
        <taxon>Polyphaga</taxon>
        <taxon>Cucujiformia</taxon>
        <taxon>Chrysomeloidea</taxon>
        <taxon>Chrysomelidae</taxon>
        <taxon>Bruchinae</taxon>
        <taxon>Bruchini</taxon>
        <taxon>Acanthoscelides</taxon>
    </lineage>
</organism>
<evidence type="ECO:0008006" key="4">
    <source>
        <dbReference type="Google" id="ProtNLM"/>
    </source>
</evidence>
<name>A0A9P0KVD8_ACAOB</name>
<dbReference type="Gene3D" id="3.30.40.10">
    <property type="entry name" value="Zinc/RING finger domain, C3HC4 (zinc finger)"/>
    <property type="match status" value="1"/>
</dbReference>
<protein>
    <recommendedName>
        <fullName evidence="4">Zinc finger PHD-type domain-containing protein</fullName>
    </recommendedName>
</protein>
<gene>
    <name evidence="1" type="ORF">ACAOBT_LOCUS15055</name>
    <name evidence="2" type="ORF">ACAOBT_LOCUS28262</name>
</gene>
<evidence type="ECO:0000313" key="2">
    <source>
        <dbReference type="EMBL" id="CAH2004963.1"/>
    </source>
</evidence>
<dbReference type="AlphaFoldDB" id="A0A9P0KVD8"/>